<dbReference type="STRING" id="1122142.SAMN02910414_02406"/>
<dbReference type="InterPro" id="IPR046690">
    <property type="entry name" value="DUF6560"/>
</dbReference>
<accession>A0A1H3MUD2</accession>
<dbReference type="EMBL" id="FNPG01000040">
    <property type="protein sequence ID" value="SDY80173.1"/>
    <property type="molecule type" value="Genomic_DNA"/>
</dbReference>
<keyword evidence="3" id="KW-1185">Reference proteome</keyword>
<dbReference type="OrthoDB" id="9816523at2"/>
<feature type="transmembrane region" description="Helical" evidence="1">
    <location>
        <begin position="52"/>
        <end position="72"/>
    </location>
</feature>
<feature type="transmembrane region" description="Helical" evidence="1">
    <location>
        <begin position="79"/>
        <end position="98"/>
    </location>
</feature>
<dbReference type="RefSeq" id="WP_027422646.1">
    <property type="nucleotide sequence ID" value="NZ_FNPG01000040.1"/>
</dbReference>
<dbReference type="AlphaFoldDB" id="A0A1H3MUD2"/>
<gene>
    <name evidence="2" type="ORF">SAMN02910414_02406</name>
</gene>
<keyword evidence="1" id="KW-1133">Transmembrane helix</keyword>
<evidence type="ECO:0000256" key="1">
    <source>
        <dbReference type="SAM" id="Phobius"/>
    </source>
</evidence>
<organism evidence="2 3">
    <name type="scientific">Lachnobacterium bovis DSM 14045</name>
    <dbReference type="NCBI Taxonomy" id="1122142"/>
    <lineage>
        <taxon>Bacteria</taxon>
        <taxon>Bacillati</taxon>
        <taxon>Bacillota</taxon>
        <taxon>Clostridia</taxon>
        <taxon>Lachnospirales</taxon>
        <taxon>Lachnospiraceae</taxon>
        <taxon>Lachnobacterium</taxon>
    </lineage>
</organism>
<sequence length="183" mass="20797">MIYGIFGAIIMGCLSTWYEKEQKRRTMELERAILDKEDTHHFVSFLPAASTVLGRIAVGLSICMAIFFSLGIEEKGKDMIPYFVIVAVTLLIGILFQVSGARWKMIVEEDDVTVYPALFGKVKKFKISDIKYVKVGETKKEISLYNAQNKKFYTVDPATTKAPLFKARLIEERLLQLNELTSN</sequence>
<dbReference type="Pfam" id="PF20197">
    <property type="entry name" value="DUF6560"/>
    <property type="match status" value="1"/>
</dbReference>
<evidence type="ECO:0000313" key="2">
    <source>
        <dbReference type="EMBL" id="SDY80173.1"/>
    </source>
</evidence>
<keyword evidence="1" id="KW-0472">Membrane</keyword>
<name>A0A1H3MUD2_9FIRM</name>
<proteinExistence type="predicted"/>
<reference evidence="2 3" key="1">
    <citation type="submission" date="2016-10" db="EMBL/GenBank/DDBJ databases">
        <authorList>
            <person name="de Groot N.N."/>
        </authorList>
    </citation>
    <scope>NUCLEOTIDE SEQUENCE [LARGE SCALE GENOMIC DNA]</scope>
    <source>
        <strain evidence="2 3">DSM 14045</strain>
    </source>
</reference>
<keyword evidence="1" id="KW-0812">Transmembrane</keyword>
<evidence type="ECO:0000313" key="3">
    <source>
        <dbReference type="Proteomes" id="UP000183918"/>
    </source>
</evidence>
<dbReference type="Proteomes" id="UP000183918">
    <property type="component" value="Unassembled WGS sequence"/>
</dbReference>
<protein>
    <submittedName>
        <fullName evidence="2">Uncharacterized protein</fullName>
    </submittedName>
</protein>